<accession>A0ABT3PXD6</accession>
<evidence type="ECO:0000259" key="2">
    <source>
        <dbReference type="Pfam" id="PF08327"/>
    </source>
</evidence>
<comment type="similarity">
    <text evidence="1">Belongs to the AHA1 family.</text>
</comment>
<evidence type="ECO:0000313" key="4">
    <source>
        <dbReference type="Proteomes" id="UP001207337"/>
    </source>
</evidence>
<dbReference type="InterPro" id="IPR013538">
    <property type="entry name" value="ASHA1/2-like_C"/>
</dbReference>
<dbReference type="RefSeq" id="WP_265788559.1">
    <property type="nucleotide sequence ID" value="NZ_BAABRS010000001.1"/>
</dbReference>
<feature type="domain" description="Activator of Hsp90 ATPase homologue 1/2-like C-terminal" evidence="2">
    <location>
        <begin position="21"/>
        <end position="141"/>
    </location>
</feature>
<dbReference type="InterPro" id="IPR023393">
    <property type="entry name" value="START-like_dom_sf"/>
</dbReference>
<dbReference type="Proteomes" id="UP001207337">
    <property type="component" value="Unassembled WGS sequence"/>
</dbReference>
<dbReference type="Pfam" id="PF08327">
    <property type="entry name" value="AHSA1"/>
    <property type="match status" value="1"/>
</dbReference>
<gene>
    <name evidence="3" type="ORF">LQ318_06405</name>
</gene>
<organism evidence="3 4">
    <name type="scientific">Fodinibius salicampi</name>
    <dbReference type="NCBI Taxonomy" id="1920655"/>
    <lineage>
        <taxon>Bacteria</taxon>
        <taxon>Pseudomonadati</taxon>
        <taxon>Balneolota</taxon>
        <taxon>Balneolia</taxon>
        <taxon>Balneolales</taxon>
        <taxon>Balneolaceae</taxon>
        <taxon>Fodinibius</taxon>
    </lineage>
</organism>
<evidence type="ECO:0000313" key="3">
    <source>
        <dbReference type="EMBL" id="MCW9712530.1"/>
    </source>
</evidence>
<sequence>MSSQAQLNAKSGMLIRRSTGEVFEALVNPDVTTQFWFTKSSGRLEEGKTVTWTWGQFGVSADITVTKIEDNKLIQFQWPSGEEESAYRTVRLSFESKAGGTTFVQVIESEFDKNDEQLINKIAGQTEGWALVLSAMKAWLEYGINLNLISDHKPNI</sequence>
<keyword evidence="4" id="KW-1185">Reference proteome</keyword>
<dbReference type="CDD" id="cd08901">
    <property type="entry name" value="SRPBCC_CalC_Aha1-like_8"/>
    <property type="match status" value="1"/>
</dbReference>
<evidence type="ECO:0000256" key="1">
    <source>
        <dbReference type="ARBA" id="ARBA00006817"/>
    </source>
</evidence>
<dbReference type="SUPFAM" id="SSF55961">
    <property type="entry name" value="Bet v1-like"/>
    <property type="match status" value="1"/>
</dbReference>
<protein>
    <submittedName>
        <fullName evidence="3">SRPBCC family protein</fullName>
    </submittedName>
</protein>
<dbReference type="Gene3D" id="3.30.530.20">
    <property type="match status" value="1"/>
</dbReference>
<comment type="caution">
    <text evidence="3">The sequence shown here is derived from an EMBL/GenBank/DDBJ whole genome shotgun (WGS) entry which is preliminary data.</text>
</comment>
<dbReference type="EMBL" id="JAJNDC010000001">
    <property type="protein sequence ID" value="MCW9712530.1"/>
    <property type="molecule type" value="Genomic_DNA"/>
</dbReference>
<name>A0ABT3PXD6_9BACT</name>
<proteinExistence type="inferred from homology"/>
<reference evidence="3 4" key="1">
    <citation type="submission" date="2021-11" db="EMBL/GenBank/DDBJ databases">
        <title>Aliifidinibius sp. nov., a new bacterium isolated from saline soil.</title>
        <authorList>
            <person name="Galisteo C."/>
            <person name="De La Haba R."/>
            <person name="Sanchez-Porro C."/>
            <person name="Ventosa A."/>
        </authorList>
    </citation>
    <scope>NUCLEOTIDE SEQUENCE [LARGE SCALE GENOMIC DNA]</scope>
    <source>
        <strain evidence="3 4">KACC 190600</strain>
    </source>
</reference>